<comment type="catalytic activity">
    <reaction evidence="10 11">
        <text>RNA(n) + a ribonucleoside 5'-triphosphate = RNA(n+1) + diphosphate</text>
        <dbReference type="Rhea" id="RHEA:21248"/>
        <dbReference type="Rhea" id="RHEA-COMP:14527"/>
        <dbReference type="Rhea" id="RHEA-COMP:17342"/>
        <dbReference type="ChEBI" id="CHEBI:33019"/>
        <dbReference type="ChEBI" id="CHEBI:61557"/>
        <dbReference type="ChEBI" id="CHEBI:140395"/>
        <dbReference type="EC" id="2.7.7.6"/>
    </reaction>
</comment>
<dbReference type="AlphaFoldDB" id="F7Y9L7"/>
<gene>
    <name evidence="11" type="primary">rpoZ</name>
    <name evidence="13" type="ordered locus">Mesop_4313</name>
</gene>
<evidence type="ECO:0000256" key="4">
    <source>
        <dbReference type="ARBA" id="ARBA00022478"/>
    </source>
</evidence>
<dbReference type="SUPFAM" id="SSF63562">
    <property type="entry name" value="RPB6/omega subunit-like"/>
    <property type="match status" value="1"/>
</dbReference>
<dbReference type="Pfam" id="PF01192">
    <property type="entry name" value="RNA_pol_Rpb6"/>
    <property type="match status" value="1"/>
</dbReference>
<proteinExistence type="inferred from homology"/>
<dbReference type="GO" id="GO:0003677">
    <property type="term" value="F:DNA binding"/>
    <property type="evidence" value="ECO:0007669"/>
    <property type="project" value="UniProtKB-UniRule"/>
</dbReference>
<name>F7Y9L7_MESOW</name>
<dbReference type="InterPro" id="IPR006110">
    <property type="entry name" value="Pol_omega/Rpo6/RPB6"/>
</dbReference>
<evidence type="ECO:0000256" key="12">
    <source>
        <dbReference type="SAM" id="MobiDB-lite"/>
    </source>
</evidence>
<evidence type="ECO:0000256" key="11">
    <source>
        <dbReference type="HAMAP-Rule" id="MF_00366"/>
    </source>
</evidence>
<dbReference type="Proteomes" id="UP000001623">
    <property type="component" value="Chromosome"/>
</dbReference>
<dbReference type="GO" id="GO:0006351">
    <property type="term" value="P:DNA-templated transcription"/>
    <property type="evidence" value="ECO:0007669"/>
    <property type="project" value="UniProtKB-UniRule"/>
</dbReference>
<evidence type="ECO:0000256" key="2">
    <source>
        <dbReference type="ARBA" id="ARBA00012418"/>
    </source>
</evidence>
<dbReference type="HOGENOM" id="CLU_176983_0_0_5"/>
<dbReference type="HAMAP" id="MF_00366">
    <property type="entry name" value="RNApol_bact_RpoZ"/>
    <property type="match status" value="1"/>
</dbReference>
<evidence type="ECO:0000256" key="5">
    <source>
        <dbReference type="ARBA" id="ARBA00022679"/>
    </source>
</evidence>
<dbReference type="EMBL" id="CP002279">
    <property type="protein sequence ID" value="AEH88743.1"/>
    <property type="molecule type" value="Genomic_DNA"/>
</dbReference>
<evidence type="ECO:0000256" key="9">
    <source>
        <dbReference type="ARBA" id="ARBA00030998"/>
    </source>
</evidence>
<dbReference type="RefSeq" id="WP_013895419.1">
    <property type="nucleotide sequence ID" value="NC_015675.1"/>
</dbReference>
<organism evidence="13 14">
    <name type="scientific">Mesorhizobium opportunistum (strain LMG 24607 / HAMBI 3007 / WSM2075)</name>
    <dbReference type="NCBI Taxonomy" id="536019"/>
    <lineage>
        <taxon>Bacteria</taxon>
        <taxon>Pseudomonadati</taxon>
        <taxon>Pseudomonadota</taxon>
        <taxon>Alphaproteobacteria</taxon>
        <taxon>Hyphomicrobiales</taxon>
        <taxon>Phyllobacteriaceae</taxon>
        <taxon>Mesorhizobium</taxon>
    </lineage>
</organism>
<dbReference type="STRING" id="536019.Mesop_4313"/>
<dbReference type="EC" id="2.7.7.6" evidence="2 11"/>
<comment type="similarity">
    <text evidence="1 11">Belongs to the RNA polymerase subunit omega family.</text>
</comment>
<accession>F7Y9L7</accession>
<keyword evidence="7 11" id="KW-0804">Transcription</keyword>
<dbReference type="NCBIfam" id="TIGR00690">
    <property type="entry name" value="rpoZ"/>
    <property type="match status" value="1"/>
</dbReference>
<keyword evidence="6 11" id="KW-0548">Nucleotidyltransferase</keyword>
<comment type="function">
    <text evidence="11">Promotes RNA polymerase assembly. Latches the N- and C-terminal regions of the beta' subunit thereby facilitating its interaction with the beta and alpha subunits.</text>
</comment>
<dbReference type="SMART" id="SM01409">
    <property type="entry name" value="RNA_pol_Rpb6"/>
    <property type="match status" value="1"/>
</dbReference>
<evidence type="ECO:0000256" key="3">
    <source>
        <dbReference type="ARBA" id="ARBA00013725"/>
    </source>
</evidence>
<dbReference type="InterPro" id="IPR036161">
    <property type="entry name" value="RPB6/omega-like_sf"/>
</dbReference>
<dbReference type="GO" id="GO:0003899">
    <property type="term" value="F:DNA-directed RNA polymerase activity"/>
    <property type="evidence" value="ECO:0007669"/>
    <property type="project" value="UniProtKB-UniRule"/>
</dbReference>
<evidence type="ECO:0000256" key="1">
    <source>
        <dbReference type="ARBA" id="ARBA00006711"/>
    </source>
</evidence>
<evidence type="ECO:0000256" key="10">
    <source>
        <dbReference type="ARBA" id="ARBA00048552"/>
    </source>
</evidence>
<sequence>MDPMIVLDCENTVPNRFALAVAAAGRARALSRGAEPRLTGSVTVPVELALREIAGNRFQPDEVKPFVLAGSVPRDDRVRPGRRRKLSGGEGQSLAADPALAQGAVH</sequence>
<dbReference type="Gene3D" id="3.90.940.10">
    <property type="match status" value="1"/>
</dbReference>
<keyword evidence="5 11" id="KW-0808">Transferase</keyword>
<dbReference type="InterPro" id="IPR003716">
    <property type="entry name" value="DNA-dir_RNA_pol_omega"/>
</dbReference>
<dbReference type="KEGG" id="mop:Mesop_4313"/>
<comment type="subunit">
    <text evidence="11">The RNAP catalytic core consists of 2 alpha, 1 beta, 1 beta' and 1 omega subunit. When a sigma factor is associated with the core the holoenzyme is formed, which can initiate transcription.</text>
</comment>
<dbReference type="eggNOG" id="ENOG502ZFDE">
    <property type="taxonomic scope" value="Bacteria"/>
</dbReference>
<evidence type="ECO:0000256" key="7">
    <source>
        <dbReference type="ARBA" id="ARBA00023163"/>
    </source>
</evidence>
<evidence type="ECO:0000256" key="8">
    <source>
        <dbReference type="ARBA" id="ARBA00029924"/>
    </source>
</evidence>
<reference evidence="13 14" key="1">
    <citation type="submission" date="2010-10" db="EMBL/GenBank/DDBJ databases">
        <title>Complete sequence of Mesorhizobium opportunistum WSM2075.</title>
        <authorList>
            <consortium name="US DOE Joint Genome Institute"/>
            <person name="Lucas S."/>
            <person name="Copeland A."/>
            <person name="Lapidus A."/>
            <person name="Cheng J.-F."/>
            <person name="Bruce D."/>
            <person name="Goodwin L."/>
            <person name="Pitluck S."/>
            <person name="Chertkov O."/>
            <person name="Misra M."/>
            <person name="Detter J.C."/>
            <person name="Han C."/>
            <person name="Tapia R."/>
            <person name="Land M."/>
            <person name="Hauser L."/>
            <person name="Kyrpides N."/>
            <person name="Ovchinnikova G."/>
            <person name="Mavrommatis K.M."/>
            <person name="Tiwari R.P."/>
            <person name="Howieson J.G."/>
            <person name="O'Hara G.W."/>
            <person name="Nandasena K.G."/>
            <person name="Woyke T."/>
        </authorList>
    </citation>
    <scope>NUCLEOTIDE SEQUENCE [LARGE SCALE GENOMIC DNA]</scope>
    <source>
        <strain evidence="14">LMG 24607 / HAMBI 3007 / WSM2075</strain>
    </source>
</reference>
<keyword evidence="4 11" id="KW-0240">DNA-directed RNA polymerase</keyword>
<dbReference type="GO" id="GO:0000428">
    <property type="term" value="C:DNA-directed RNA polymerase complex"/>
    <property type="evidence" value="ECO:0007669"/>
    <property type="project" value="UniProtKB-KW"/>
</dbReference>
<evidence type="ECO:0000313" key="14">
    <source>
        <dbReference type="Proteomes" id="UP000001623"/>
    </source>
</evidence>
<evidence type="ECO:0000256" key="6">
    <source>
        <dbReference type="ARBA" id="ARBA00022695"/>
    </source>
</evidence>
<feature type="region of interest" description="Disordered" evidence="12">
    <location>
        <begin position="72"/>
        <end position="106"/>
    </location>
</feature>
<evidence type="ECO:0000313" key="13">
    <source>
        <dbReference type="EMBL" id="AEH88743.1"/>
    </source>
</evidence>
<protein>
    <recommendedName>
        <fullName evidence="3 11">DNA-directed RNA polymerase subunit omega</fullName>
        <shortName evidence="11">RNAP omega subunit</shortName>
        <ecNumber evidence="2 11">2.7.7.6</ecNumber>
    </recommendedName>
    <alternativeName>
        <fullName evidence="9 11">RNA polymerase omega subunit</fullName>
    </alternativeName>
    <alternativeName>
        <fullName evidence="8 11">Transcriptase subunit omega</fullName>
    </alternativeName>
</protein>